<accession>A0ACC2CIW4</accession>
<sequence>MAVDRVGTRNRAQAGKWRRHRLITGRGREGQMAKRRSGSWTSERTGEGRVARWSMAADQSSDQVSPADRERRKRGRERASAKQECGPLVGFRDEVSRSYGQTAGPG</sequence>
<organism evidence="1 2">
    <name type="scientific">Diphasiastrum complanatum</name>
    <name type="common">Issler's clubmoss</name>
    <name type="synonym">Lycopodium complanatum</name>
    <dbReference type="NCBI Taxonomy" id="34168"/>
    <lineage>
        <taxon>Eukaryota</taxon>
        <taxon>Viridiplantae</taxon>
        <taxon>Streptophyta</taxon>
        <taxon>Embryophyta</taxon>
        <taxon>Tracheophyta</taxon>
        <taxon>Lycopodiopsida</taxon>
        <taxon>Lycopodiales</taxon>
        <taxon>Lycopodiaceae</taxon>
        <taxon>Lycopodioideae</taxon>
        <taxon>Diphasiastrum</taxon>
    </lineage>
</organism>
<gene>
    <name evidence="1" type="ORF">O6H91_10G083800</name>
</gene>
<name>A0ACC2CIW4_DIPCM</name>
<comment type="caution">
    <text evidence="1">The sequence shown here is derived from an EMBL/GenBank/DDBJ whole genome shotgun (WGS) entry which is preliminary data.</text>
</comment>
<protein>
    <submittedName>
        <fullName evidence="1">Uncharacterized protein</fullName>
    </submittedName>
</protein>
<keyword evidence="2" id="KW-1185">Reference proteome</keyword>
<dbReference type="Proteomes" id="UP001162992">
    <property type="component" value="Chromosome 10"/>
</dbReference>
<proteinExistence type="predicted"/>
<evidence type="ECO:0000313" key="2">
    <source>
        <dbReference type="Proteomes" id="UP001162992"/>
    </source>
</evidence>
<evidence type="ECO:0000313" key="1">
    <source>
        <dbReference type="EMBL" id="KAJ7541978.1"/>
    </source>
</evidence>
<dbReference type="EMBL" id="CM055101">
    <property type="protein sequence ID" value="KAJ7541978.1"/>
    <property type="molecule type" value="Genomic_DNA"/>
</dbReference>
<reference evidence="2" key="1">
    <citation type="journal article" date="2024" name="Proc. Natl. Acad. Sci. U.S.A.">
        <title>Extraordinary preservation of gene collinearity over three hundred million years revealed in homosporous lycophytes.</title>
        <authorList>
            <person name="Li C."/>
            <person name="Wickell D."/>
            <person name="Kuo L.Y."/>
            <person name="Chen X."/>
            <person name="Nie B."/>
            <person name="Liao X."/>
            <person name="Peng D."/>
            <person name="Ji J."/>
            <person name="Jenkins J."/>
            <person name="Williams M."/>
            <person name="Shu S."/>
            <person name="Plott C."/>
            <person name="Barry K."/>
            <person name="Rajasekar S."/>
            <person name="Grimwood J."/>
            <person name="Han X."/>
            <person name="Sun S."/>
            <person name="Hou Z."/>
            <person name="He W."/>
            <person name="Dai G."/>
            <person name="Sun C."/>
            <person name="Schmutz J."/>
            <person name="Leebens-Mack J.H."/>
            <person name="Li F.W."/>
            <person name="Wang L."/>
        </authorList>
    </citation>
    <scope>NUCLEOTIDE SEQUENCE [LARGE SCALE GENOMIC DNA]</scope>
    <source>
        <strain evidence="2">cv. PW_Plant_1</strain>
    </source>
</reference>